<keyword evidence="6" id="KW-0479">Metal-binding</keyword>
<evidence type="ECO:0000256" key="1">
    <source>
        <dbReference type="ARBA" id="ARBA00001958"/>
    </source>
</evidence>
<dbReference type="Pfam" id="PF02887">
    <property type="entry name" value="PK_C"/>
    <property type="match status" value="1"/>
</dbReference>
<keyword evidence="8 14" id="KW-0418">Kinase</keyword>
<comment type="caution">
    <text evidence="17">The sequence shown here is derived from an EMBL/GenBank/DDBJ whole genome shotgun (WGS) entry which is preliminary data.</text>
</comment>
<keyword evidence="7" id="KW-0547">Nucleotide-binding</keyword>
<dbReference type="InterPro" id="IPR015793">
    <property type="entry name" value="Pyrv_Knase_brl"/>
</dbReference>
<dbReference type="NCBIfam" id="TIGR01064">
    <property type="entry name" value="pyruv_kin"/>
    <property type="match status" value="1"/>
</dbReference>
<dbReference type="PRINTS" id="PR01050">
    <property type="entry name" value="PYRUVTKNASE"/>
</dbReference>
<keyword evidence="12 17" id="KW-0670">Pyruvate</keyword>
<evidence type="ECO:0000256" key="11">
    <source>
        <dbReference type="ARBA" id="ARBA00023152"/>
    </source>
</evidence>
<evidence type="ECO:0000256" key="14">
    <source>
        <dbReference type="RuleBase" id="RU000504"/>
    </source>
</evidence>
<dbReference type="EMBL" id="JBHMEY010000014">
    <property type="protein sequence ID" value="MFB9096285.1"/>
    <property type="molecule type" value="Genomic_DNA"/>
</dbReference>
<comment type="cofactor">
    <cofactor evidence="1">
        <name>K(+)</name>
        <dbReference type="ChEBI" id="CHEBI:29103"/>
    </cofactor>
</comment>
<dbReference type="Proteomes" id="UP001589607">
    <property type="component" value="Unassembled WGS sequence"/>
</dbReference>
<evidence type="ECO:0000256" key="6">
    <source>
        <dbReference type="ARBA" id="ARBA00022723"/>
    </source>
</evidence>
<keyword evidence="11 14" id="KW-0324">Glycolysis</keyword>
<dbReference type="PANTHER" id="PTHR11817">
    <property type="entry name" value="PYRUVATE KINASE"/>
    <property type="match status" value="1"/>
</dbReference>
<dbReference type="InterPro" id="IPR040442">
    <property type="entry name" value="Pyrv_kinase-like_dom_sf"/>
</dbReference>
<keyword evidence="9" id="KW-0067">ATP-binding</keyword>
<dbReference type="NCBIfam" id="NF004978">
    <property type="entry name" value="PRK06354.1"/>
    <property type="match status" value="1"/>
</dbReference>
<comment type="catalytic activity">
    <reaction evidence="14">
        <text>pyruvate + ATP = phosphoenolpyruvate + ADP + H(+)</text>
        <dbReference type="Rhea" id="RHEA:18157"/>
        <dbReference type="ChEBI" id="CHEBI:15361"/>
        <dbReference type="ChEBI" id="CHEBI:15378"/>
        <dbReference type="ChEBI" id="CHEBI:30616"/>
        <dbReference type="ChEBI" id="CHEBI:58702"/>
        <dbReference type="ChEBI" id="CHEBI:456216"/>
        <dbReference type="EC" id="2.7.1.40"/>
    </reaction>
</comment>
<evidence type="ECO:0000259" key="15">
    <source>
        <dbReference type="Pfam" id="PF00224"/>
    </source>
</evidence>
<dbReference type="RefSeq" id="WP_236458226.1">
    <property type="nucleotide sequence ID" value="NZ_CBCSGE010000009.1"/>
</dbReference>
<evidence type="ECO:0000256" key="12">
    <source>
        <dbReference type="ARBA" id="ARBA00023317"/>
    </source>
</evidence>
<evidence type="ECO:0000256" key="3">
    <source>
        <dbReference type="ARBA" id="ARBA00008663"/>
    </source>
</evidence>
<dbReference type="PROSITE" id="PS00110">
    <property type="entry name" value="PYRUVATE_KINASE"/>
    <property type="match status" value="1"/>
</dbReference>
<name>A0ABV5GLL8_9FLAO</name>
<dbReference type="SUPFAM" id="SSF52935">
    <property type="entry name" value="PK C-terminal domain-like"/>
    <property type="match status" value="1"/>
</dbReference>
<evidence type="ECO:0000256" key="9">
    <source>
        <dbReference type="ARBA" id="ARBA00022840"/>
    </source>
</evidence>
<dbReference type="Gene3D" id="3.40.1380.20">
    <property type="entry name" value="Pyruvate kinase, C-terminal domain"/>
    <property type="match status" value="1"/>
</dbReference>
<dbReference type="InterPro" id="IPR018209">
    <property type="entry name" value="Pyrv_Knase_AS"/>
</dbReference>
<evidence type="ECO:0000259" key="16">
    <source>
        <dbReference type="Pfam" id="PF02887"/>
    </source>
</evidence>
<dbReference type="Pfam" id="PF00224">
    <property type="entry name" value="PK"/>
    <property type="match status" value="1"/>
</dbReference>
<evidence type="ECO:0000256" key="8">
    <source>
        <dbReference type="ARBA" id="ARBA00022777"/>
    </source>
</evidence>
<keyword evidence="10 14" id="KW-0460">Magnesium</keyword>
<evidence type="ECO:0000313" key="18">
    <source>
        <dbReference type="Proteomes" id="UP001589607"/>
    </source>
</evidence>
<evidence type="ECO:0000313" key="17">
    <source>
        <dbReference type="EMBL" id="MFB9096285.1"/>
    </source>
</evidence>
<evidence type="ECO:0000256" key="5">
    <source>
        <dbReference type="ARBA" id="ARBA00022679"/>
    </source>
</evidence>
<evidence type="ECO:0000256" key="2">
    <source>
        <dbReference type="ARBA" id="ARBA00004997"/>
    </source>
</evidence>
<feature type="domain" description="Pyruvate kinase C-terminal" evidence="16">
    <location>
        <begin position="361"/>
        <end position="472"/>
    </location>
</feature>
<keyword evidence="18" id="KW-1185">Reference proteome</keyword>
<dbReference type="InterPro" id="IPR015806">
    <property type="entry name" value="Pyrv_Knase_insert_dom_sf"/>
</dbReference>
<accession>A0ABV5GLL8</accession>
<dbReference type="InterPro" id="IPR011037">
    <property type="entry name" value="Pyrv_Knase-like_insert_dom_sf"/>
</dbReference>
<comment type="pathway">
    <text evidence="2 14">Carbohydrate degradation; glycolysis; pyruvate from D-glyceraldehyde 3-phosphate: step 5/5.</text>
</comment>
<organism evidence="17 18">
    <name type="scientific">Flavobacterium jumunjinense</name>
    <dbReference type="NCBI Taxonomy" id="998845"/>
    <lineage>
        <taxon>Bacteria</taxon>
        <taxon>Pseudomonadati</taxon>
        <taxon>Bacteroidota</taxon>
        <taxon>Flavobacteriia</taxon>
        <taxon>Flavobacteriales</taxon>
        <taxon>Flavobacteriaceae</taxon>
        <taxon>Flavobacterium</taxon>
    </lineage>
</organism>
<dbReference type="InterPro" id="IPR015795">
    <property type="entry name" value="Pyrv_Knase_C"/>
</dbReference>
<feature type="domain" description="Pyruvate kinase barrel" evidence="15">
    <location>
        <begin position="5"/>
        <end position="326"/>
    </location>
</feature>
<keyword evidence="5 14" id="KW-0808">Transferase</keyword>
<protein>
    <recommendedName>
        <fullName evidence="4 13">Pyruvate kinase</fullName>
        <ecNumber evidence="4 13">2.7.1.40</ecNumber>
    </recommendedName>
</protein>
<comment type="similarity">
    <text evidence="3 14">Belongs to the pyruvate kinase family.</text>
</comment>
<evidence type="ECO:0000256" key="4">
    <source>
        <dbReference type="ARBA" id="ARBA00012142"/>
    </source>
</evidence>
<dbReference type="InterPro" id="IPR036918">
    <property type="entry name" value="Pyrv_Knase_C_sf"/>
</dbReference>
<proteinExistence type="inferred from homology"/>
<reference evidence="17 18" key="1">
    <citation type="submission" date="2024-09" db="EMBL/GenBank/DDBJ databases">
        <authorList>
            <person name="Sun Q."/>
            <person name="Mori K."/>
        </authorList>
    </citation>
    <scope>NUCLEOTIDE SEQUENCE [LARGE SCALE GENOMIC DNA]</scope>
    <source>
        <strain evidence="17 18">CECT 7955</strain>
    </source>
</reference>
<evidence type="ECO:0000256" key="10">
    <source>
        <dbReference type="ARBA" id="ARBA00022842"/>
    </source>
</evidence>
<dbReference type="SUPFAM" id="SSF51621">
    <property type="entry name" value="Phosphoenolpyruvate/pyruvate domain"/>
    <property type="match status" value="1"/>
</dbReference>
<dbReference type="GO" id="GO:0016301">
    <property type="term" value="F:kinase activity"/>
    <property type="evidence" value="ECO:0007669"/>
    <property type="project" value="UniProtKB-KW"/>
</dbReference>
<dbReference type="NCBIfam" id="NF004491">
    <property type="entry name" value="PRK05826.1"/>
    <property type="match status" value="1"/>
</dbReference>
<dbReference type="InterPro" id="IPR015813">
    <property type="entry name" value="Pyrv/PenolPyrv_kinase-like_dom"/>
</dbReference>
<dbReference type="SUPFAM" id="SSF50800">
    <property type="entry name" value="PK beta-barrel domain-like"/>
    <property type="match status" value="1"/>
</dbReference>
<evidence type="ECO:0000256" key="13">
    <source>
        <dbReference type="NCBIfam" id="TIGR01064"/>
    </source>
</evidence>
<dbReference type="Gene3D" id="2.40.33.10">
    <property type="entry name" value="PK beta-barrel domain-like"/>
    <property type="match status" value="1"/>
</dbReference>
<dbReference type="InterPro" id="IPR001697">
    <property type="entry name" value="Pyr_Knase"/>
</dbReference>
<gene>
    <name evidence="17" type="primary">pyk</name>
    <name evidence="17" type="ORF">ACFFVF_07140</name>
</gene>
<dbReference type="GO" id="GO:0004743">
    <property type="term" value="F:pyruvate kinase activity"/>
    <property type="evidence" value="ECO:0007669"/>
    <property type="project" value="UniProtKB-EC"/>
</dbReference>
<evidence type="ECO:0000256" key="7">
    <source>
        <dbReference type="ARBA" id="ARBA00022741"/>
    </source>
</evidence>
<sequence length="476" mass="52820">MSTNKKTKIVATLGPACSSKEIIKGMIDAGVNVFRINFSHADYEDVTERIKIIRELNEEFNYTTSILADLQGPKLRVGVMKEDVVVSKGDKITFTTAEDILGTAEKVYMNYKEFPKDVNAGERVLLDDGKLIFEVVKTDKNTEVEALVVQGGPLKSKKGVNLPNTKVSLPALTKKDIKDAIFAIENKVDWIALSFVRTAEDLEELQDLIAKHSDHKIPIIAKIEKPEAVENIDKIVAFCDGLMVARGDLGVEIPAEQVPLIQKKLIHRAKTARIPVIVATQMMETMITSLTPTRAEVNDVANSVMDGADAVMLSGETSVGNYPIQVIETMTRIIESVEDSPLITVPLTPPHVRTNRFITKSICYHAAIMADDINAKAITTLTNSGYTAFQISAWRPKSHILVFTSNKRILTQLNLLWGVRAYYYDKFVSTDDTIEDINHICKERGYVKANDMVINLAAMPIVNKGMVNTLRVSEIE</sequence>
<dbReference type="EC" id="2.7.1.40" evidence="4 13"/>
<dbReference type="Gene3D" id="3.20.20.60">
    <property type="entry name" value="Phosphoenolpyruvate-binding domains"/>
    <property type="match status" value="1"/>
</dbReference>